<evidence type="ECO:0000256" key="4">
    <source>
        <dbReference type="ARBA" id="ARBA00023277"/>
    </source>
</evidence>
<dbReference type="EMBL" id="BAMD01000159">
    <property type="protein sequence ID" value="GAF05926.1"/>
    <property type="molecule type" value="Genomic_DNA"/>
</dbReference>
<dbReference type="eggNOG" id="COG3507">
    <property type="taxonomic scope" value="Bacteria"/>
</dbReference>
<dbReference type="Proteomes" id="UP000019402">
    <property type="component" value="Unassembled WGS sequence"/>
</dbReference>
<reference evidence="8 9" key="1">
    <citation type="journal article" date="2014" name="Genome Announc.">
        <title>Draft Genome Sequence of Cytophaga fermentans JCM 21142T, a Facultative Anaerobe Isolated from Marine Mud.</title>
        <authorList>
            <person name="Starns D."/>
            <person name="Oshima K."/>
            <person name="Suda W."/>
            <person name="Iino T."/>
            <person name="Yuki M."/>
            <person name="Inoue J."/>
            <person name="Kitamura K."/>
            <person name="Iida T."/>
            <person name="Darby A."/>
            <person name="Hattori M."/>
            <person name="Ohkuma M."/>
        </authorList>
    </citation>
    <scope>NUCLEOTIDE SEQUENCE [LARGE SCALE GENOMIC DNA]</scope>
    <source>
        <strain evidence="8 9">JCM 21142</strain>
    </source>
</reference>
<dbReference type="Gene3D" id="2.115.10.20">
    <property type="entry name" value="Glycosyl hydrolase domain, family 43"/>
    <property type="match status" value="1"/>
</dbReference>
<keyword evidence="5 7" id="KW-0326">Glycosidase</keyword>
<name>W7YMM4_9BACT</name>
<dbReference type="PANTHER" id="PTHR43772:SF2">
    <property type="entry name" value="PUTATIVE (AFU_ORTHOLOGUE AFUA_2G04480)-RELATED"/>
    <property type="match status" value="1"/>
</dbReference>
<dbReference type="CDD" id="cd08990">
    <property type="entry name" value="GH43_AXH_like"/>
    <property type="match status" value="1"/>
</dbReference>
<keyword evidence="2" id="KW-0858">Xylan degradation</keyword>
<gene>
    <name evidence="8" type="ORF">JCM21142_124688</name>
</gene>
<dbReference type="STRING" id="869213.GCA_000517085_01704"/>
<evidence type="ECO:0000313" key="8">
    <source>
        <dbReference type="EMBL" id="GAF05926.1"/>
    </source>
</evidence>
<sequence length="428" mass="49048">MNDSDAILVDIMVPEHGMADPHAWVENDTLWFICGHDMSWEPQGSFPMDRWEIWSSTDLRTFKYHHSILPENTYIGDKPNCWAGDITKRNGKYYWFFSNRNIDTGVLVADRIDGDYKDLLGRPLLPKGIVPVHPYDPEIYEENGVYSICFGVGKYYMATLAEDMMSLTTDPKQILIQDKNGRPYNAEDKPTLFKRNSKYYLVFGSRYAMADNLYGPYTFKGAFLKGGHTSFFDWHGQKYVLQENHDISAFYRGASLKPVFFNDDGTIRVPVNDRWYPGPGRPFKFSRSTMGWKAIAGTSIYFNDGVLTGNVTAVNALVQSAPWLYTTTNGLSEITITMRNSSYADQLKIAIFSRDMGRNFWQECTEPVDWDKEGWISIPISSNDTEFNTYTIKLSSFKEVNEKLMQIAIQPAVNTNKGTWEIDEVIVK</sequence>
<evidence type="ECO:0000256" key="5">
    <source>
        <dbReference type="ARBA" id="ARBA00023295"/>
    </source>
</evidence>
<evidence type="ECO:0000313" key="9">
    <source>
        <dbReference type="Proteomes" id="UP000019402"/>
    </source>
</evidence>
<comment type="caution">
    <text evidence="8">The sequence shown here is derived from an EMBL/GenBank/DDBJ whole genome shotgun (WGS) entry which is preliminary data.</text>
</comment>
<proteinExistence type="inferred from homology"/>
<evidence type="ECO:0000256" key="2">
    <source>
        <dbReference type="ARBA" id="ARBA00022651"/>
    </source>
</evidence>
<feature type="site" description="Important for catalytic activity, responsible for pKa modulation of the active site Glu and correct orientation of both the proton donor and substrate" evidence="6">
    <location>
        <position position="136"/>
    </location>
</feature>
<keyword evidence="2" id="KW-0624">Polysaccharide degradation</keyword>
<dbReference type="PANTHER" id="PTHR43772">
    <property type="entry name" value="ENDO-1,4-BETA-XYLANASE"/>
    <property type="match status" value="1"/>
</dbReference>
<dbReference type="InterPro" id="IPR052176">
    <property type="entry name" value="Glycosyl_Hydrlase_43_Enz"/>
</dbReference>
<dbReference type="GO" id="GO:0004553">
    <property type="term" value="F:hydrolase activity, hydrolyzing O-glycosyl compounds"/>
    <property type="evidence" value="ECO:0007669"/>
    <property type="project" value="InterPro"/>
</dbReference>
<evidence type="ECO:0000256" key="7">
    <source>
        <dbReference type="RuleBase" id="RU361187"/>
    </source>
</evidence>
<keyword evidence="3 7" id="KW-0378">Hydrolase</keyword>
<dbReference type="SUPFAM" id="SSF75005">
    <property type="entry name" value="Arabinanase/levansucrase/invertase"/>
    <property type="match status" value="1"/>
</dbReference>
<accession>W7YMM4</accession>
<dbReference type="InterPro" id="IPR006710">
    <property type="entry name" value="Glyco_hydro_43"/>
</dbReference>
<evidence type="ECO:0000256" key="1">
    <source>
        <dbReference type="ARBA" id="ARBA00009865"/>
    </source>
</evidence>
<protein>
    <submittedName>
        <fullName evidence="8">Arabinoxylan arabinofuranohydrolase</fullName>
    </submittedName>
</protein>
<dbReference type="GO" id="GO:0045493">
    <property type="term" value="P:xylan catabolic process"/>
    <property type="evidence" value="ECO:0007669"/>
    <property type="project" value="UniProtKB-KW"/>
</dbReference>
<dbReference type="InterPro" id="IPR023296">
    <property type="entry name" value="Glyco_hydro_beta-prop_sf"/>
</dbReference>
<keyword evidence="9" id="KW-1185">Reference proteome</keyword>
<dbReference type="Pfam" id="PF04616">
    <property type="entry name" value="Glyco_hydro_43"/>
    <property type="match status" value="1"/>
</dbReference>
<dbReference type="AlphaFoldDB" id="W7YMM4"/>
<keyword evidence="4" id="KW-0119">Carbohydrate metabolism</keyword>
<comment type="similarity">
    <text evidence="1 7">Belongs to the glycosyl hydrolase 43 family.</text>
</comment>
<evidence type="ECO:0000256" key="3">
    <source>
        <dbReference type="ARBA" id="ARBA00022801"/>
    </source>
</evidence>
<organism evidence="8 9">
    <name type="scientific">Saccharicrinis fermentans DSM 9555 = JCM 21142</name>
    <dbReference type="NCBI Taxonomy" id="869213"/>
    <lineage>
        <taxon>Bacteria</taxon>
        <taxon>Pseudomonadati</taxon>
        <taxon>Bacteroidota</taxon>
        <taxon>Bacteroidia</taxon>
        <taxon>Marinilabiliales</taxon>
        <taxon>Marinilabiliaceae</taxon>
        <taxon>Saccharicrinis</taxon>
    </lineage>
</organism>
<evidence type="ECO:0000256" key="6">
    <source>
        <dbReference type="PIRSR" id="PIRSR606710-2"/>
    </source>
</evidence>